<feature type="transmembrane region" description="Helical" evidence="10">
    <location>
        <begin position="337"/>
        <end position="354"/>
    </location>
</feature>
<dbReference type="Proteomes" id="UP000238634">
    <property type="component" value="Unassembled WGS sequence"/>
</dbReference>
<evidence type="ECO:0000256" key="6">
    <source>
        <dbReference type="ARBA" id="ARBA00022840"/>
    </source>
</evidence>
<dbReference type="InterPro" id="IPR017441">
    <property type="entry name" value="Protein_kinase_ATP_BS"/>
</dbReference>
<keyword evidence="10" id="KW-0812">Transmembrane</keyword>
<reference evidence="12 13" key="2">
    <citation type="submission" date="2018-03" db="EMBL/GenBank/DDBJ databases">
        <title>The ancient ancestry and fast evolution of plastids.</title>
        <authorList>
            <person name="Moore K.R."/>
            <person name="Magnabosco C."/>
            <person name="Momper L."/>
            <person name="Gold D.A."/>
            <person name="Bosak T."/>
            <person name="Fournier G.P."/>
        </authorList>
    </citation>
    <scope>NUCLEOTIDE SEQUENCE [LARGE SCALE GENOMIC DNA]</scope>
    <source>
        <strain evidence="12 13">ULC007</strain>
    </source>
</reference>
<evidence type="ECO:0000256" key="2">
    <source>
        <dbReference type="ARBA" id="ARBA00022527"/>
    </source>
</evidence>
<keyword evidence="10" id="KW-0472">Membrane</keyword>
<dbReference type="PROSITE" id="PS00107">
    <property type="entry name" value="PROTEIN_KINASE_ATP"/>
    <property type="match status" value="1"/>
</dbReference>
<dbReference type="SUPFAM" id="SSF56112">
    <property type="entry name" value="Protein kinase-like (PK-like)"/>
    <property type="match status" value="1"/>
</dbReference>
<dbReference type="Gene3D" id="3.30.200.20">
    <property type="entry name" value="Phosphorylase Kinase, domain 1"/>
    <property type="match status" value="1"/>
</dbReference>
<evidence type="ECO:0000259" key="11">
    <source>
        <dbReference type="PROSITE" id="PS50011"/>
    </source>
</evidence>
<evidence type="ECO:0000256" key="1">
    <source>
        <dbReference type="ARBA" id="ARBA00012513"/>
    </source>
</evidence>
<dbReference type="PROSITE" id="PS00109">
    <property type="entry name" value="PROTEIN_KINASE_TYR"/>
    <property type="match status" value="1"/>
</dbReference>
<evidence type="ECO:0000256" key="10">
    <source>
        <dbReference type="SAM" id="Phobius"/>
    </source>
</evidence>
<evidence type="ECO:0000256" key="8">
    <source>
        <dbReference type="ARBA" id="ARBA00048679"/>
    </source>
</evidence>
<dbReference type="InterPro" id="IPR000719">
    <property type="entry name" value="Prot_kinase_dom"/>
</dbReference>
<gene>
    <name evidence="12" type="ORF">C7B65_08000</name>
</gene>
<feature type="transmembrane region" description="Helical" evidence="10">
    <location>
        <begin position="374"/>
        <end position="399"/>
    </location>
</feature>
<reference evidence="12 13" key="1">
    <citation type="submission" date="2018-02" db="EMBL/GenBank/DDBJ databases">
        <authorList>
            <person name="Cohen D.B."/>
            <person name="Kent A.D."/>
        </authorList>
    </citation>
    <scope>NUCLEOTIDE SEQUENCE [LARGE SCALE GENOMIC DNA]</scope>
    <source>
        <strain evidence="12 13">ULC007</strain>
    </source>
</reference>
<evidence type="ECO:0000256" key="9">
    <source>
        <dbReference type="PROSITE-ProRule" id="PRU10141"/>
    </source>
</evidence>
<feature type="domain" description="Protein kinase" evidence="11">
    <location>
        <begin position="15"/>
        <end position="276"/>
    </location>
</feature>
<dbReference type="PROSITE" id="PS50011">
    <property type="entry name" value="PROTEIN_KINASE_DOM"/>
    <property type="match status" value="1"/>
</dbReference>
<dbReference type="CDD" id="cd14014">
    <property type="entry name" value="STKc_PknB_like"/>
    <property type="match status" value="1"/>
</dbReference>
<keyword evidence="6 9" id="KW-0067">ATP-binding</keyword>
<keyword evidence="13" id="KW-1185">Reference proteome</keyword>
<dbReference type="GO" id="GO:0004674">
    <property type="term" value="F:protein serine/threonine kinase activity"/>
    <property type="evidence" value="ECO:0007669"/>
    <property type="project" value="UniProtKB-KW"/>
</dbReference>
<dbReference type="STRING" id="1920490.GCA_001895925_04176"/>
<dbReference type="OrthoDB" id="507628at2"/>
<comment type="caution">
    <text evidence="12">The sequence shown here is derived from an EMBL/GenBank/DDBJ whole genome shotgun (WGS) entry which is preliminary data.</text>
</comment>
<comment type="catalytic activity">
    <reaction evidence="8">
        <text>L-seryl-[protein] + ATP = O-phospho-L-seryl-[protein] + ADP + H(+)</text>
        <dbReference type="Rhea" id="RHEA:17989"/>
        <dbReference type="Rhea" id="RHEA-COMP:9863"/>
        <dbReference type="Rhea" id="RHEA-COMP:11604"/>
        <dbReference type="ChEBI" id="CHEBI:15378"/>
        <dbReference type="ChEBI" id="CHEBI:29999"/>
        <dbReference type="ChEBI" id="CHEBI:30616"/>
        <dbReference type="ChEBI" id="CHEBI:83421"/>
        <dbReference type="ChEBI" id="CHEBI:456216"/>
        <dbReference type="EC" id="2.7.11.1"/>
    </reaction>
</comment>
<dbReference type="InterPro" id="IPR020635">
    <property type="entry name" value="Tyr_kinase_cat_dom"/>
</dbReference>
<feature type="binding site" evidence="9">
    <location>
        <position position="45"/>
    </location>
    <ligand>
        <name>ATP</name>
        <dbReference type="ChEBI" id="CHEBI:30616"/>
    </ligand>
</feature>
<accession>A0A2T1DIS9</accession>
<keyword evidence="5 12" id="KW-0418">Kinase</keyword>
<evidence type="ECO:0000313" key="12">
    <source>
        <dbReference type="EMBL" id="PSB20373.1"/>
    </source>
</evidence>
<dbReference type="PANTHER" id="PTHR24363">
    <property type="entry name" value="SERINE/THREONINE PROTEIN KINASE"/>
    <property type="match status" value="1"/>
</dbReference>
<organism evidence="12 13">
    <name type="scientific">Phormidesmis priestleyi ULC007</name>
    <dbReference type="NCBI Taxonomy" id="1920490"/>
    <lineage>
        <taxon>Bacteria</taxon>
        <taxon>Bacillati</taxon>
        <taxon>Cyanobacteriota</taxon>
        <taxon>Cyanophyceae</taxon>
        <taxon>Leptolyngbyales</taxon>
        <taxon>Leptolyngbyaceae</taxon>
        <taxon>Phormidesmis</taxon>
    </lineage>
</organism>
<name>A0A2T1DIS9_9CYAN</name>
<dbReference type="EC" id="2.7.11.1" evidence="1"/>
<dbReference type="AlphaFoldDB" id="A0A2T1DIS9"/>
<dbReference type="InterPro" id="IPR008266">
    <property type="entry name" value="Tyr_kinase_AS"/>
</dbReference>
<dbReference type="EMBL" id="PVWG01000006">
    <property type="protein sequence ID" value="PSB20373.1"/>
    <property type="molecule type" value="Genomic_DNA"/>
</dbReference>
<dbReference type="RefSeq" id="WP_073070292.1">
    <property type="nucleotide sequence ID" value="NZ_MPPI01000006.1"/>
</dbReference>
<evidence type="ECO:0000256" key="5">
    <source>
        <dbReference type="ARBA" id="ARBA00022777"/>
    </source>
</evidence>
<comment type="catalytic activity">
    <reaction evidence="7">
        <text>L-threonyl-[protein] + ATP = O-phospho-L-threonyl-[protein] + ADP + H(+)</text>
        <dbReference type="Rhea" id="RHEA:46608"/>
        <dbReference type="Rhea" id="RHEA-COMP:11060"/>
        <dbReference type="Rhea" id="RHEA-COMP:11605"/>
        <dbReference type="ChEBI" id="CHEBI:15378"/>
        <dbReference type="ChEBI" id="CHEBI:30013"/>
        <dbReference type="ChEBI" id="CHEBI:30616"/>
        <dbReference type="ChEBI" id="CHEBI:61977"/>
        <dbReference type="ChEBI" id="CHEBI:456216"/>
        <dbReference type="EC" id="2.7.11.1"/>
    </reaction>
</comment>
<evidence type="ECO:0000256" key="3">
    <source>
        <dbReference type="ARBA" id="ARBA00022679"/>
    </source>
</evidence>
<keyword evidence="10" id="KW-1133">Transmembrane helix</keyword>
<evidence type="ECO:0000256" key="4">
    <source>
        <dbReference type="ARBA" id="ARBA00022741"/>
    </source>
</evidence>
<protein>
    <recommendedName>
        <fullName evidence="1">non-specific serine/threonine protein kinase</fullName>
        <ecNumber evidence="1">2.7.11.1</ecNumber>
    </recommendedName>
</protein>
<dbReference type="GO" id="GO:0004713">
    <property type="term" value="F:protein tyrosine kinase activity"/>
    <property type="evidence" value="ECO:0007669"/>
    <property type="project" value="InterPro"/>
</dbReference>
<evidence type="ECO:0000313" key="13">
    <source>
        <dbReference type="Proteomes" id="UP000238634"/>
    </source>
</evidence>
<dbReference type="GO" id="GO:0005524">
    <property type="term" value="F:ATP binding"/>
    <property type="evidence" value="ECO:0007669"/>
    <property type="project" value="UniProtKB-UniRule"/>
</dbReference>
<dbReference type="InterPro" id="IPR011009">
    <property type="entry name" value="Kinase-like_dom_sf"/>
</dbReference>
<sequence length="504" mass="55797">MHSPLPDGTVIQNRYRIERVLGQGGFGRTYLAIDTNRFNEFCVLKEFAPQDQSAANLRKAEDLFTREAGVLYQLRHPQIPRFREMFRVHYLDRELLFLAQDYIEGTTCEALMDARSGQGFSEAEILQLLHQILPVLTYIHSAGIVHRDIAPDNIILRSTDQQPVLIDFGVVKALANKLAQPAASSQTLVGKPGYASPEQLQAGTANPSSDLYALAVTCIVLLTGRDPKSLYDPITLTWIWQRYVTVSPAVAAILNRLLSYKPSDRYSSASDVLAVLAPIKIQPVPVAQPAVTPTSLTHQNTLALVGRRRVTTVVRSNPAGQAISGNLQQNRRSPLDAILYIPVWIVKGTAYLIGATVRGVFGIVKFTVWGIFQLIYRLIIFGLVMALLAWAVPQILALVPGIAPALKLAQGSKPTAKQSQGGDLETRCQELGLDYAAFVRSVNDQFYTKYPDQKGKLLSNDEKDQAMRDEWYAIADEVLKKSGKGDKGNLLRDRQFVKKVAESE</sequence>
<keyword evidence="4 9" id="KW-0547">Nucleotide-binding</keyword>
<dbReference type="SMART" id="SM00219">
    <property type="entry name" value="TyrKc"/>
    <property type="match status" value="1"/>
</dbReference>
<dbReference type="Pfam" id="PF00069">
    <property type="entry name" value="Pkinase"/>
    <property type="match status" value="1"/>
</dbReference>
<evidence type="ECO:0000256" key="7">
    <source>
        <dbReference type="ARBA" id="ARBA00047899"/>
    </source>
</evidence>
<keyword evidence="3" id="KW-0808">Transferase</keyword>
<dbReference type="PANTHER" id="PTHR24363:SF0">
    <property type="entry name" value="SERINE_THREONINE KINASE LIKE DOMAIN CONTAINING 1"/>
    <property type="match status" value="1"/>
</dbReference>
<keyword evidence="2 12" id="KW-0723">Serine/threonine-protein kinase</keyword>
<dbReference type="Gene3D" id="1.10.510.10">
    <property type="entry name" value="Transferase(Phosphotransferase) domain 1"/>
    <property type="match status" value="1"/>
</dbReference>
<proteinExistence type="predicted"/>